<protein>
    <submittedName>
        <fullName evidence="1">Uncharacterized protein</fullName>
    </submittedName>
</protein>
<organism evidence="1 2">
    <name type="scientific">Hydnomerulius pinastri MD-312</name>
    <dbReference type="NCBI Taxonomy" id="994086"/>
    <lineage>
        <taxon>Eukaryota</taxon>
        <taxon>Fungi</taxon>
        <taxon>Dikarya</taxon>
        <taxon>Basidiomycota</taxon>
        <taxon>Agaricomycotina</taxon>
        <taxon>Agaricomycetes</taxon>
        <taxon>Agaricomycetidae</taxon>
        <taxon>Boletales</taxon>
        <taxon>Boletales incertae sedis</taxon>
        <taxon>Leucogyrophana</taxon>
    </lineage>
</organism>
<reference evidence="1 2" key="1">
    <citation type="submission" date="2014-04" db="EMBL/GenBank/DDBJ databases">
        <title>Evolutionary Origins and Diversification of the Mycorrhizal Mutualists.</title>
        <authorList>
            <consortium name="DOE Joint Genome Institute"/>
            <consortium name="Mycorrhizal Genomics Consortium"/>
            <person name="Kohler A."/>
            <person name="Kuo A."/>
            <person name="Nagy L.G."/>
            <person name="Floudas D."/>
            <person name="Copeland A."/>
            <person name="Barry K.W."/>
            <person name="Cichocki N."/>
            <person name="Veneault-Fourrey C."/>
            <person name="LaButti K."/>
            <person name="Lindquist E.A."/>
            <person name="Lipzen A."/>
            <person name="Lundell T."/>
            <person name="Morin E."/>
            <person name="Murat C."/>
            <person name="Riley R."/>
            <person name="Ohm R."/>
            <person name="Sun H."/>
            <person name="Tunlid A."/>
            <person name="Henrissat B."/>
            <person name="Grigoriev I.V."/>
            <person name="Hibbett D.S."/>
            <person name="Martin F."/>
        </authorList>
    </citation>
    <scope>NUCLEOTIDE SEQUENCE [LARGE SCALE GENOMIC DNA]</scope>
    <source>
        <strain evidence="1 2">MD-312</strain>
    </source>
</reference>
<feature type="non-terminal residue" evidence="1">
    <location>
        <position position="121"/>
    </location>
</feature>
<sequence>MALSAVTEGNCKYSTVEVLQCIRNVIRDMSTPSWFSSVPNNFGNAAAGTIKADEWHSLITVYIPIALISLWSQPHSDTELKIFEITMLQSYLKAAKLRAWLSHPQCPQAVQECKVLLDQAY</sequence>
<dbReference type="EMBL" id="KN839848">
    <property type="protein sequence ID" value="KIJ64132.1"/>
    <property type="molecule type" value="Genomic_DNA"/>
</dbReference>
<evidence type="ECO:0000313" key="1">
    <source>
        <dbReference type="EMBL" id="KIJ64132.1"/>
    </source>
</evidence>
<gene>
    <name evidence="1" type="ORF">HYDPIDRAFT_91279</name>
</gene>
<dbReference type="OrthoDB" id="3247418at2759"/>
<proteinExistence type="predicted"/>
<name>A0A0C9WFE2_9AGAM</name>
<accession>A0A0C9WFE2</accession>
<evidence type="ECO:0000313" key="2">
    <source>
        <dbReference type="Proteomes" id="UP000053820"/>
    </source>
</evidence>
<dbReference type="HOGENOM" id="CLU_121089_0_0_1"/>
<keyword evidence="2" id="KW-1185">Reference proteome</keyword>
<dbReference type="AlphaFoldDB" id="A0A0C9WFE2"/>
<dbReference type="Proteomes" id="UP000053820">
    <property type="component" value="Unassembled WGS sequence"/>
</dbReference>